<dbReference type="InterPro" id="IPR050282">
    <property type="entry name" value="Cycloisomerase_2"/>
</dbReference>
<dbReference type="InterPro" id="IPR015943">
    <property type="entry name" value="WD40/YVTN_repeat-like_dom_sf"/>
</dbReference>
<keyword evidence="4" id="KW-1185">Reference proteome</keyword>
<evidence type="ECO:0000256" key="2">
    <source>
        <dbReference type="ARBA" id="ARBA00022526"/>
    </source>
</evidence>
<keyword evidence="2" id="KW-0313">Glucose metabolism</keyword>
<gene>
    <name evidence="3" type="ORF">SAMN04488104_102644</name>
</gene>
<accession>A0A1G6U5M5</accession>
<dbReference type="Proteomes" id="UP000199060">
    <property type="component" value="Unassembled WGS sequence"/>
</dbReference>
<dbReference type="PANTHER" id="PTHR30344:SF1">
    <property type="entry name" value="6-PHOSPHOGLUCONOLACTONASE"/>
    <property type="match status" value="1"/>
</dbReference>
<proteinExistence type="inferred from homology"/>
<dbReference type="GO" id="GO:0017057">
    <property type="term" value="F:6-phosphogluconolactonase activity"/>
    <property type="evidence" value="ECO:0007669"/>
    <property type="project" value="TreeGrafter"/>
</dbReference>
<evidence type="ECO:0000256" key="1">
    <source>
        <dbReference type="ARBA" id="ARBA00005564"/>
    </source>
</evidence>
<sequence>MSYKFLVGTYTDNQKQGIDLLEFNPSKGTLELTTLASGISNPSFVIANKNEDLVFAVEETSSEKGGKVLVFERNKEKEKLNLIDSEFTQGDHPCHLSLSPNEDFLVVSNYSGGNLAVFKIENSGQLKISQVIQHEGSSINPDRQEGPHVHSATFDPSGKYLLVADLGKDAVMSYKFDPKAEQPFQLLVENSMQGGDGPRHLAFSASGEQVYVVQEMTALLEIFNFNEGNLSSFQRLPLTPSNFSGEVGAAEIRVSADDAHIYVSNRGEANTLSIFEKKENGEFQLVKHNPSGGLMPRNFVLSSDEKYVISAHQESHDFVVFKRDTESGELSPTNWRIKGHRPVYLYPLNNH</sequence>
<dbReference type="Pfam" id="PF10282">
    <property type="entry name" value="Lactonase"/>
    <property type="match status" value="1"/>
</dbReference>
<protein>
    <submittedName>
        <fullName evidence="3">Lactonase, 7-bladed beta-propeller</fullName>
    </submittedName>
</protein>
<dbReference type="PANTHER" id="PTHR30344">
    <property type="entry name" value="6-PHOSPHOGLUCONOLACTONASE-RELATED"/>
    <property type="match status" value="1"/>
</dbReference>
<name>A0A1G6U5M5_9BACT</name>
<comment type="similarity">
    <text evidence="1">Belongs to the cycloisomerase 2 family.</text>
</comment>
<dbReference type="InterPro" id="IPR011048">
    <property type="entry name" value="Haem_d1_sf"/>
</dbReference>
<dbReference type="SUPFAM" id="SSF51004">
    <property type="entry name" value="C-terminal (heme d1) domain of cytochrome cd1-nitrite reductase"/>
    <property type="match status" value="1"/>
</dbReference>
<dbReference type="InterPro" id="IPR019405">
    <property type="entry name" value="Lactonase_7-beta_prop"/>
</dbReference>
<dbReference type="STRING" id="686796.SAMN04488104_102644"/>
<organism evidence="3 4">
    <name type="scientific">Algoriphagus faecimaris</name>
    <dbReference type="NCBI Taxonomy" id="686796"/>
    <lineage>
        <taxon>Bacteria</taxon>
        <taxon>Pseudomonadati</taxon>
        <taxon>Bacteroidota</taxon>
        <taxon>Cytophagia</taxon>
        <taxon>Cytophagales</taxon>
        <taxon>Cyclobacteriaceae</taxon>
        <taxon>Algoriphagus</taxon>
    </lineage>
</organism>
<dbReference type="GO" id="GO:0006006">
    <property type="term" value="P:glucose metabolic process"/>
    <property type="evidence" value="ECO:0007669"/>
    <property type="project" value="UniProtKB-KW"/>
</dbReference>
<reference evidence="4" key="1">
    <citation type="submission" date="2016-10" db="EMBL/GenBank/DDBJ databases">
        <authorList>
            <person name="Varghese N."/>
            <person name="Submissions S."/>
        </authorList>
    </citation>
    <scope>NUCLEOTIDE SEQUENCE [LARGE SCALE GENOMIC DNA]</scope>
    <source>
        <strain evidence="4">DSM 23095</strain>
    </source>
</reference>
<evidence type="ECO:0000313" key="4">
    <source>
        <dbReference type="Proteomes" id="UP000199060"/>
    </source>
</evidence>
<keyword evidence="2" id="KW-0119">Carbohydrate metabolism</keyword>
<evidence type="ECO:0000313" key="3">
    <source>
        <dbReference type="EMBL" id="SDD36668.1"/>
    </source>
</evidence>
<dbReference type="EMBL" id="FNAC01000026">
    <property type="protein sequence ID" value="SDD36668.1"/>
    <property type="molecule type" value="Genomic_DNA"/>
</dbReference>
<dbReference type="Gene3D" id="2.130.10.10">
    <property type="entry name" value="YVTN repeat-like/Quinoprotein amine dehydrogenase"/>
    <property type="match status" value="1"/>
</dbReference>
<dbReference type="AlphaFoldDB" id="A0A1G6U5M5"/>